<accession>A0ABN1MZW7</accession>
<protein>
    <recommendedName>
        <fullName evidence="4">SMODS and SLOG-associating 2TM effector domain-containing protein</fullName>
    </recommendedName>
</protein>
<organism evidence="2 3">
    <name type="scientific">Algoriphagus jejuensis</name>
    <dbReference type="NCBI Taxonomy" id="419934"/>
    <lineage>
        <taxon>Bacteria</taxon>
        <taxon>Pseudomonadati</taxon>
        <taxon>Bacteroidota</taxon>
        <taxon>Cytophagia</taxon>
        <taxon>Cytophagales</taxon>
        <taxon>Cyclobacteriaceae</taxon>
        <taxon>Algoriphagus</taxon>
    </lineage>
</organism>
<dbReference type="NCBIfam" id="NF033634">
    <property type="entry name" value="SLATT_1"/>
    <property type="match status" value="1"/>
</dbReference>
<feature type="transmembrane region" description="Helical" evidence="1">
    <location>
        <begin position="36"/>
        <end position="56"/>
    </location>
</feature>
<evidence type="ECO:0000256" key="1">
    <source>
        <dbReference type="SAM" id="Phobius"/>
    </source>
</evidence>
<dbReference type="EMBL" id="BAAAFI010000008">
    <property type="protein sequence ID" value="GAA0878992.1"/>
    <property type="molecule type" value="Genomic_DNA"/>
</dbReference>
<evidence type="ECO:0000313" key="3">
    <source>
        <dbReference type="Proteomes" id="UP001500469"/>
    </source>
</evidence>
<evidence type="ECO:0008006" key="4">
    <source>
        <dbReference type="Google" id="ProtNLM"/>
    </source>
</evidence>
<keyword evidence="3" id="KW-1185">Reference proteome</keyword>
<dbReference type="RefSeq" id="WP_343850950.1">
    <property type="nucleotide sequence ID" value="NZ_BAAAFI010000008.1"/>
</dbReference>
<keyword evidence="1" id="KW-0472">Membrane</keyword>
<keyword evidence="1" id="KW-1133">Transmembrane helix</keyword>
<comment type="caution">
    <text evidence="2">The sequence shown here is derived from an EMBL/GenBank/DDBJ whole genome shotgun (WGS) entry which is preliminary data.</text>
</comment>
<sequence>MKINELKEIDLFYQELESRIDSIKSKKSRYLFFHKAARVIVFIAGASITVLTGWDIGSSDKSFNPNNLVLLLSTFVTFAAAIEGLFSFKDKSKSYDIFLFDLRRLRDRICFDYTVSPETYKQNREIHFKEFQKILDYQKAIIEASDSGEE</sequence>
<reference evidence="2 3" key="1">
    <citation type="journal article" date="2019" name="Int. J. Syst. Evol. Microbiol.">
        <title>The Global Catalogue of Microorganisms (GCM) 10K type strain sequencing project: providing services to taxonomists for standard genome sequencing and annotation.</title>
        <authorList>
            <consortium name="The Broad Institute Genomics Platform"/>
            <consortium name="The Broad Institute Genome Sequencing Center for Infectious Disease"/>
            <person name="Wu L."/>
            <person name="Ma J."/>
        </authorList>
    </citation>
    <scope>NUCLEOTIDE SEQUENCE [LARGE SCALE GENOMIC DNA]</scope>
    <source>
        <strain evidence="2 3">JCM 16112</strain>
    </source>
</reference>
<dbReference type="Proteomes" id="UP001500469">
    <property type="component" value="Unassembled WGS sequence"/>
</dbReference>
<evidence type="ECO:0000313" key="2">
    <source>
        <dbReference type="EMBL" id="GAA0878992.1"/>
    </source>
</evidence>
<name>A0ABN1MZW7_9BACT</name>
<gene>
    <name evidence="2" type="ORF">GCM10009119_19600</name>
</gene>
<proteinExistence type="predicted"/>
<keyword evidence="1" id="KW-0812">Transmembrane</keyword>
<feature type="transmembrane region" description="Helical" evidence="1">
    <location>
        <begin position="68"/>
        <end position="88"/>
    </location>
</feature>